<keyword evidence="2" id="KW-1185">Reference proteome</keyword>
<evidence type="ECO:0000313" key="2">
    <source>
        <dbReference type="Proteomes" id="UP000642144"/>
    </source>
</evidence>
<reference evidence="1 2" key="1">
    <citation type="submission" date="2019-12" db="EMBL/GenBank/DDBJ databases">
        <title>Novel species isolated from a subtropical stream in China.</title>
        <authorList>
            <person name="Lu H."/>
        </authorList>
    </citation>
    <scope>NUCLEOTIDE SEQUENCE [LARGE SCALE GENOMIC DNA]</scope>
    <source>
        <strain evidence="1 2">CY42W</strain>
    </source>
</reference>
<protein>
    <submittedName>
        <fullName evidence="1">Uncharacterized protein</fullName>
    </submittedName>
</protein>
<organism evidence="1 2">
    <name type="scientific">Duganella levis</name>
    <dbReference type="NCBI Taxonomy" id="2692169"/>
    <lineage>
        <taxon>Bacteria</taxon>
        <taxon>Pseudomonadati</taxon>
        <taxon>Pseudomonadota</taxon>
        <taxon>Betaproteobacteria</taxon>
        <taxon>Burkholderiales</taxon>
        <taxon>Oxalobacteraceae</taxon>
        <taxon>Telluria group</taxon>
        <taxon>Duganella</taxon>
    </lineage>
</organism>
<dbReference type="RefSeq" id="WP_161058289.1">
    <property type="nucleotide sequence ID" value="NZ_WWCT01000050.1"/>
</dbReference>
<evidence type="ECO:0000313" key="1">
    <source>
        <dbReference type="EMBL" id="MYN30642.1"/>
    </source>
</evidence>
<gene>
    <name evidence="1" type="ORF">GTP69_29995</name>
</gene>
<proteinExistence type="predicted"/>
<name>A0ABW9WAI4_9BURK</name>
<dbReference type="Proteomes" id="UP000642144">
    <property type="component" value="Unassembled WGS sequence"/>
</dbReference>
<comment type="caution">
    <text evidence="1">The sequence shown here is derived from an EMBL/GenBank/DDBJ whole genome shotgun (WGS) entry which is preliminary data.</text>
</comment>
<accession>A0ABW9WAI4</accession>
<sequence length="299" mass="35020">MNFDEIKLSNIPEYCPQCNRKTIGSIPFCRCNFDLRYGNPRRSKTGICIYCPDKGIIPLSEEHIFGKWLTRRFPKSPAIKTFHTLSRPESLVFWKKSILHERTYDKRGHQYYWTVWNVCQECNTGWMSGIHKEAQKIVVRFAGGEWPDLTHKEQLILSRWVTMVAINLECVSRQFFTTQFQRDSLKKGAMPAGWRVAVCRMKGDRHAGFNFLRKKSCPIRVGEEYLTIQSSFFCVEGVTFHALSSYGDQLLSLGLLEDLNPPVFSERKIWPKLESRRIGRRVYYTVNDLRRLQDIFAQT</sequence>
<dbReference type="EMBL" id="WWCT01000050">
    <property type="protein sequence ID" value="MYN30642.1"/>
    <property type="molecule type" value="Genomic_DNA"/>
</dbReference>